<evidence type="ECO:0000256" key="6">
    <source>
        <dbReference type="SAM" id="Coils"/>
    </source>
</evidence>
<dbReference type="GO" id="GO:0090575">
    <property type="term" value="C:RNA polymerase II transcription regulator complex"/>
    <property type="evidence" value="ECO:0007669"/>
    <property type="project" value="TreeGrafter"/>
</dbReference>
<keyword evidence="4" id="KW-0804">Transcription</keyword>
<keyword evidence="5" id="KW-0539">Nucleus</keyword>
<dbReference type="Pfam" id="PF00010">
    <property type="entry name" value="HLH"/>
    <property type="match status" value="1"/>
</dbReference>
<reference evidence="8 9" key="1">
    <citation type="journal article" date="2020" name="IScience">
        <title>Genome Sequencing of the Endangered Kingdonia uniflora (Circaeasteraceae, Ranunculales) Reveals Potential Mechanisms of Evolutionary Specialization.</title>
        <authorList>
            <person name="Sun Y."/>
            <person name="Deng T."/>
            <person name="Zhang A."/>
            <person name="Moore M.J."/>
            <person name="Landis J.B."/>
            <person name="Lin N."/>
            <person name="Zhang H."/>
            <person name="Zhang X."/>
            <person name="Huang J."/>
            <person name="Zhang X."/>
            <person name="Sun H."/>
            <person name="Wang H."/>
        </authorList>
    </citation>
    <scope>NUCLEOTIDE SEQUENCE [LARGE SCALE GENOMIC DNA]</scope>
    <source>
        <strain evidence="8">TB1705</strain>
        <tissue evidence="8">Leaf</tissue>
    </source>
</reference>
<dbReference type="SUPFAM" id="SSF47459">
    <property type="entry name" value="HLH, helix-loop-helix DNA-binding domain"/>
    <property type="match status" value="1"/>
</dbReference>
<feature type="domain" description="BHLH" evidence="7">
    <location>
        <begin position="71"/>
        <end position="123"/>
    </location>
</feature>
<protein>
    <recommendedName>
        <fullName evidence="7">BHLH domain-containing protein</fullName>
    </recommendedName>
</protein>
<dbReference type="PROSITE" id="PS50888">
    <property type="entry name" value="BHLH"/>
    <property type="match status" value="1"/>
</dbReference>
<keyword evidence="6" id="KW-0175">Coiled coil</keyword>
<dbReference type="PANTHER" id="PTHR13935:SF106">
    <property type="entry name" value="ACHAETE-SCUTE COMPLEX PROTEIN T5-RELATED"/>
    <property type="match status" value="1"/>
</dbReference>
<sequence length="215" mass="24456">MDYIPPPAYSLQQADDLFFEVYNPTSPRQKEDMLQVNVISPSAIEGHDVPSFKLDSPNCKSSSEMCNENKKRKIIHRDIERQRRQEMTTLYSSLRSLLPLEYLQGKRSISDHMNEAATYIKEMQKKIQELSDKRDKLKRVTNSTTLDVVTSLPNCVTINKCWPGAEVIISSSLKDGAVFPFSRVMESLVEEGLAAVSYVSTKVNENLLHTIKLEV</sequence>
<keyword evidence="3" id="KW-0238">DNA-binding</keyword>
<keyword evidence="2" id="KW-0805">Transcription regulation</keyword>
<evidence type="ECO:0000256" key="5">
    <source>
        <dbReference type="ARBA" id="ARBA00023242"/>
    </source>
</evidence>
<dbReference type="InterPro" id="IPR036638">
    <property type="entry name" value="HLH_DNA-bd_sf"/>
</dbReference>
<evidence type="ECO:0000313" key="8">
    <source>
        <dbReference type="EMBL" id="KAF6160265.1"/>
    </source>
</evidence>
<dbReference type="Gene3D" id="4.10.280.10">
    <property type="entry name" value="Helix-loop-helix DNA-binding domain"/>
    <property type="match status" value="1"/>
</dbReference>
<dbReference type="InterPro" id="IPR011598">
    <property type="entry name" value="bHLH_dom"/>
</dbReference>
<dbReference type="FunFam" id="4.10.280.10:FF:000085">
    <property type="entry name" value="Transcription factor bHLH126"/>
    <property type="match status" value="1"/>
</dbReference>
<dbReference type="GO" id="GO:0000977">
    <property type="term" value="F:RNA polymerase II transcription regulatory region sequence-specific DNA binding"/>
    <property type="evidence" value="ECO:0007669"/>
    <property type="project" value="TreeGrafter"/>
</dbReference>
<accession>A0A7J7MZB1</accession>
<organism evidence="8 9">
    <name type="scientific">Kingdonia uniflora</name>
    <dbReference type="NCBI Taxonomy" id="39325"/>
    <lineage>
        <taxon>Eukaryota</taxon>
        <taxon>Viridiplantae</taxon>
        <taxon>Streptophyta</taxon>
        <taxon>Embryophyta</taxon>
        <taxon>Tracheophyta</taxon>
        <taxon>Spermatophyta</taxon>
        <taxon>Magnoliopsida</taxon>
        <taxon>Ranunculales</taxon>
        <taxon>Circaeasteraceae</taxon>
        <taxon>Kingdonia</taxon>
    </lineage>
</organism>
<comment type="caution">
    <text evidence="8">The sequence shown here is derived from an EMBL/GenBank/DDBJ whole genome shotgun (WGS) entry which is preliminary data.</text>
</comment>
<dbReference type="GO" id="GO:0000981">
    <property type="term" value="F:DNA-binding transcription factor activity, RNA polymerase II-specific"/>
    <property type="evidence" value="ECO:0007669"/>
    <property type="project" value="TreeGrafter"/>
</dbReference>
<evidence type="ECO:0000256" key="2">
    <source>
        <dbReference type="ARBA" id="ARBA00023015"/>
    </source>
</evidence>
<keyword evidence="9" id="KW-1185">Reference proteome</keyword>
<evidence type="ECO:0000259" key="7">
    <source>
        <dbReference type="PROSITE" id="PS50888"/>
    </source>
</evidence>
<evidence type="ECO:0000256" key="4">
    <source>
        <dbReference type="ARBA" id="ARBA00023163"/>
    </source>
</evidence>
<dbReference type="PANTHER" id="PTHR13935">
    <property type="entry name" value="ACHAETE-SCUTE TRANSCRIPTION FACTOR-RELATED"/>
    <property type="match status" value="1"/>
</dbReference>
<dbReference type="SMART" id="SM00353">
    <property type="entry name" value="HLH"/>
    <property type="match status" value="1"/>
</dbReference>
<dbReference type="EMBL" id="JACGCM010001165">
    <property type="protein sequence ID" value="KAF6160265.1"/>
    <property type="molecule type" value="Genomic_DNA"/>
</dbReference>
<dbReference type="GO" id="GO:0046983">
    <property type="term" value="F:protein dimerization activity"/>
    <property type="evidence" value="ECO:0007669"/>
    <property type="project" value="InterPro"/>
</dbReference>
<gene>
    <name evidence="8" type="ORF">GIB67_019034</name>
</gene>
<proteinExistence type="predicted"/>
<dbReference type="Proteomes" id="UP000541444">
    <property type="component" value="Unassembled WGS sequence"/>
</dbReference>
<feature type="coiled-coil region" evidence="6">
    <location>
        <begin position="113"/>
        <end position="140"/>
    </location>
</feature>
<evidence type="ECO:0000313" key="9">
    <source>
        <dbReference type="Proteomes" id="UP000541444"/>
    </source>
</evidence>
<dbReference type="CDD" id="cd18914">
    <property type="entry name" value="bHLH_AtORG2_like"/>
    <property type="match status" value="1"/>
</dbReference>
<comment type="subunit">
    <text evidence="1">Homodimer.</text>
</comment>
<name>A0A7J7MZB1_9MAGN</name>
<evidence type="ECO:0000256" key="3">
    <source>
        <dbReference type="ARBA" id="ARBA00023125"/>
    </source>
</evidence>
<evidence type="ECO:0000256" key="1">
    <source>
        <dbReference type="ARBA" id="ARBA00011738"/>
    </source>
</evidence>
<dbReference type="InterPro" id="IPR015660">
    <property type="entry name" value="MASH1/Ascl1a-like"/>
</dbReference>
<dbReference type="OrthoDB" id="1935281at2759"/>
<dbReference type="AlphaFoldDB" id="A0A7J7MZB1"/>